<evidence type="ECO:0000313" key="1">
    <source>
        <dbReference type="EMBL" id="ETP51053.1"/>
    </source>
</evidence>
<dbReference type="Proteomes" id="UP000018948">
    <property type="component" value="Unassembled WGS sequence"/>
</dbReference>
<dbReference type="AlphaFoldDB" id="W2ZUP4"/>
<dbReference type="EMBL" id="ANIY01000862">
    <property type="protein sequence ID" value="ETP51053.1"/>
    <property type="molecule type" value="Genomic_DNA"/>
</dbReference>
<reference evidence="1 2" key="1">
    <citation type="submission" date="2013-11" db="EMBL/GenBank/DDBJ databases">
        <title>The Genome Sequence of Phytophthora parasitica P10297.</title>
        <authorList>
            <consortium name="The Broad Institute Genomics Platform"/>
            <person name="Russ C."/>
            <person name="Tyler B."/>
            <person name="Panabieres F."/>
            <person name="Shan W."/>
            <person name="Tripathy S."/>
            <person name="Grunwald N."/>
            <person name="Machado M."/>
            <person name="Johnson C.S."/>
            <person name="Walker B."/>
            <person name="Young S.K."/>
            <person name="Zeng Q."/>
            <person name="Gargeya S."/>
            <person name="Fitzgerald M."/>
            <person name="Haas B."/>
            <person name="Abouelleil A."/>
            <person name="Allen A.W."/>
            <person name="Alvarado L."/>
            <person name="Arachchi H.M."/>
            <person name="Berlin A.M."/>
            <person name="Chapman S.B."/>
            <person name="Gainer-Dewar J."/>
            <person name="Goldberg J."/>
            <person name="Griggs A."/>
            <person name="Gujja S."/>
            <person name="Hansen M."/>
            <person name="Howarth C."/>
            <person name="Imamovic A."/>
            <person name="Ireland A."/>
            <person name="Larimer J."/>
            <person name="McCowan C."/>
            <person name="Murphy C."/>
            <person name="Pearson M."/>
            <person name="Poon T.W."/>
            <person name="Priest M."/>
            <person name="Roberts A."/>
            <person name="Saif S."/>
            <person name="Shea T."/>
            <person name="Sisk P."/>
            <person name="Sykes S."/>
            <person name="Wortman J."/>
            <person name="Nusbaum C."/>
            <person name="Birren B."/>
        </authorList>
    </citation>
    <scope>NUCLEOTIDE SEQUENCE [LARGE SCALE GENOMIC DNA]</scope>
    <source>
        <strain evidence="1 2">P10297</strain>
    </source>
</reference>
<comment type="caution">
    <text evidence="1">The sequence shown here is derived from an EMBL/GenBank/DDBJ whole genome shotgun (WGS) entry which is preliminary data.</text>
</comment>
<sequence length="107" mass="12094">MVNDSIIDTAIKRIADSVKGCVALSSLMIWPSALKQWLSETAFIVLPLHLSRIHWGVIIVEVAFPTTSIVNFYEPLHQQGYKEEIKKVWTEKLLPFLENSRAESGAK</sequence>
<gene>
    <name evidence="1" type="ORF">F442_03736</name>
</gene>
<proteinExistence type="predicted"/>
<accession>W2ZUP4</accession>
<protein>
    <recommendedName>
        <fullName evidence="3">Ubiquitin-like protease family profile domain-containing protein</fullName>
    </recommendedName>
</protein>
<name>W2ZUP4_PHYNI</name>
<organism evidence="1 2">
    <name type="scientific">Phytophthora nicotianae P10297</name>
    <dbReference type="NCBI Taxonomy" id="1317064"/>
    <lineage>
        <taxon>Eukaryota</taxon>
        <taxon>Sar</taxon>
        <taxon>Stramenopiles</taxon>
        <taxon>Oomycota</taxon>
        <taxon>Peronosporomycetes</taxon>
        <taxon>Peronosporales</taxon>
        <taxon>Peronosporaceae</taxon>
        <taxon>Phytophthora</taxon>
    </lineage>
</organism>
<evidence type="ECO:0000313" key="2">
    <source>
        <dbReference type="Proteomes" id="UP000018948"/>
    </source>
</evidence>
<evidence type="ECO:0008006" key="3">
    <source>
        <dbReference type="Google" id="ProtNLM"/>
    </source>
</evidence>